<evidence type="ECO:0000256" key="1">
    <source>
        <dbReference type="ARBA" id="ARBA00009213"/>
    </source>
</evidence>
<proteinExistence type="inferred from homology"/>
<dbReference type="GO" id="GO:0030649">
    <property type="term" value="P:aminoglycoside antibiotic catabolic process"/>
    <property type="evidence" value="ECO:0007669"/>
    <property type="project" value="TreeGrafter"/>
</dbReference>
<feature type="active site" description="Proton acceptor; via carboxylate" evidence="4">
    <location>
        <position position="429"/>
    </location>
</feature>
<evidence type="ECO:0000256" key="2">
    <source>
        <dbReference type="ARBA" id="ARBA00022679"/>
    </source>
</evidence>
<dbReference type="InterPro" id="IPR022902">
    <property type="entry name" value="NAcTrfase_Eis"/>
</dbReference>
<evidence type="ECO:0000256" key="5">
    <source>
        <dbReference type="SAM" id="MobiDB-lite"/>
    </source>
</evidence>
<dbReference type="InterPro" id="IPR000182">
    <property type="entry name" value="GNAT_dom"/>
</dbReference>
<dbReference type="Pfam" id="PF13527">
    <property type="entry name" value="Acetyltransf_9"/>
    <property type="match status" value="1"/>
</dbReference>
<accession>A0A7W9YEY2</accession>
<dbReference type="AlphaFoldDB" id="A0A7W9YEY2"/>
<dbReference type="EMBL" id="JACHDS010000001">
    <property type="protein sequence ID" value="MBB6170834.1"/>
    <property type="molecule type" value="Genomic_DNA"/>
</dbReference>
<dbReference type="PANTHER" id="PTHR37817">
    <property type="entry name" value="N-ACETYLTRANSFERASE EIS"/>
    <property type="match status" value="1"/>
</dbReference>
<name>A0A7W9YEY2_9ACTN</name>
<dbReference type="SUPFAM" id="SSF55718">
    <property type="entry name" value="SCP-like"/>
    <property type="match status" value="1"/>
</dbReference>
<dbReference type="InterPro" id="IPR041380">
    <property type="entry name" value="Acetyltransf_17"/>
</dbReference>
<keyword evidence="8" id="KW-1185">Reference proteome</keyword>
<dbReference type="GO" id="GO:0034069">
    <property type="term" value="F:aminoglycoside N-acetyltransferase activity"/>
    <property type="evidence" value="ECO:0007669"/>
    <property type="project" value="TreeGrafter"/>
</dbReference>
<dbReference type="InterPro" id="IPR051554">
    <property type="entry name" value="Acetyltransferase_Eis"/>
</dbReference>
<feature type="binding site" evidence="4">
    <location>
        <begin position="108"/>
        <end position="113"/>
    </location>
    <ligand>
        <name>acetyl-CoA</name>
        <dbReference type="ChEBI" id="CHEBI:57288"/>
    </ligand>
</feature>
<feature type="region of interest" description="Disordered" evidence="5">
    <location>
        <begin position="1"/>
        <end position="23"/>
    </location>
</feature>
<dbReference type="HAMAP" id="MF_01812">
    <property type="entry name" value="Eis"/>
    <property type="match status" value="1"/>
</dbReference>
<evidence type="ECO:0000259" key="6">
    <source>
        <dbReference type="PROSITE" id="PS51186"/>
    </source>
</evidence>
<dbReference type="InterPro" id="IPR025559">
    <property type="entry name" value="Eis_dom"/>
</dbReference>
<organism evidence="7 8">
    <name type="scientific">Nocardiopsis mwathae</name>
    <dbReference type="NCBI Taxonomy" id="1472723"/>
    <lineage>
        <taxon>Bacteria</taxon>
        <taxon>Bacillati</taxon>
        <taxon>Actinomycetota</taxon>
        <taxon>Actinomycetes</taxon>
        <taxon>Streptosporangiales</taxon>
        <taxon>Nocardiopsidaceae</taxon>
        <taxon>Nocardiopsis</taxon>
    </lineage>
</organism>
<dbReference type="PANTHER" id="PTHR37817:SF1">
    <property type="entry name" value="N-ACETYLTRANSFERASE EIS"/>
    <property type="match status" value="1"/>
</dbReference>
<evidence type="ECO:0000256" key="3">
    <source>
        <dbReference type="ARBA" id="ARBA00023315"/>
    </source>
</evidence>
<dbReference type="PROSITE" id="PS51186">
    <property type="entry name" value="GNAT"/>
    <property type="match status" value="1"/>
</dbReference>
<evidence type="ECO:0000256" key="4">
    <source>
        <dbReference type="HAMAP-Rule" id="MF_01812"/>
    </source>
</evidence>
<gene>
    <name evidence="7" type="ORF">HNR23_000894</name>
</gene>
<comment type="subunit">
    <text evidence="4">Homohexamer; trimer of dimers.</text>
</comment>
<reference evidence="7 8" key="1">
    <citation type="submission" date="2020-08" db="EMBL/GenBank/DDBJ databases">
        <title>Sequencing the genomes of 1000 actinobacteria strains.</title>
        <authorList>
            <person name="Klenk H.-P."/>
        </authorList>
    </citation>
    <scope>NUCLEOTIDE SEQUENCE [LARGE SCALE GENOMIC DNA]</scope>
    <source>
        <strain evidence="7 8">DSM 46659</strain>
    </source>
</reference>
<dbReference type="Pfam" id="PF17668">
    <property type="entry name" value="Acetyltransf_17"/>
    <property type="match status" value="1"/>
</dbReference>
<dbReference type="CDD" id="cd04301">
    <property type="entry name" value="NAT_SF"/>
    <property type="match status" value="1"/>
</dbReference>
<feature type="binding site" evidence="4">
    <location>
        <begin position="136"/>
        <end position="137"/>
    </location>
    <ligand>
        <name>acetyl-CoA</name>
        <dbReference type="ChEBI" id="CHEBI:57288"/>
    </ligand>
</feature>
<dbReference type="InterPro" id="IPR016181">
    <property type="entry name" value="Acyl_CoA_acyltransferase"/>
</dbReference>
<dbReference type="Pfam" id="PF13530">
    <property type="entry name" value="SCP2_2"/>
    <property type="match status" value="1"/>
</dbReference>
<keyword evidence="3 4" id="KW-0012">Acyltransferase</keyword>
<dbReference type="Gene3D" id="3.40.630.30">
    <property type="match status" value="2"/>
</dbReference>
<dbReference type="NCBIfam" id="NF002367">
    <property type="entry name" value="PRK01346.1-4"/>
    <property type="match status" value="1"/>
</dbReference>
<dbReference type="InterPro" id="IPR036527">
    <property type="entry name" value="SCP2_sterol-bd_dom_sf"/>
</dbReference>
<keyword evidence="2 4" id="KW-0808">Transferase</keyword>
<feature type="active site" description="Proton donor" evidence="4">
    <location>
        <position position="141"/>
    </location>
</feature>
<evidence type="ECO:0000313" key="8">
    <source>
        <dbReference type="Proteomes" id="UP000546642"/>
    </source>
</evidence>
<dbReference type="SUPFAM" id="SSF55729">
    <property type="entry name" value="Acyl-CoA N-acyltransferases (Nat)"/>
    <property type="match status" value="1"/>
</dbReference>
<comment type="caution">
    <text evidence="7">The sequence shown here is derived from an EMBL/GenBank/DDBJ whole genome shotgun (WGS) entry which is preliminary data.</text>
</comment>
<feature type="domain" description="N-acetyltransferase" evidence="6">
    <location>
        <begin position="22"/>
        <end position="171"/>
    </location>
</feature>
<dbReference type="Gene3D" id="3.30.1050.10">
    <property type="entry name" value="SCP2 sterol-binding domain"/>
    <property type="match status" value="1"/>
</dbReference>
<dbReference type="RefSeq" id="WP_184073783.1">
    <property type="nucleotide sequence ID" value="NZ_JACHDS010000001.1"/>
</dbReference>
<comment type="similarity">
    <text evidence="1 4">Belongs to the acetyltransferase Eis family.</text>
</comment>
<sequence>MSHTQPGSAQHPPADSAPASGYAVRPIGEDEFPAFRDILGESLMFGETSESMNEVYLGLTEFDRTLAAFDGSRMVGTAVAHSFEMTLPGGPRRVAGVSAVSVWPTYRRRGILSAMMRRQLADIRERGEHVAALFASEGAIYGRFGYGRASQAVATTVDTRVAALRADIPRDPALRLRLTTPAEAAKELATVHRAAAPQRVGEFQRDETWWKAVLVDEPERRGGANAARCAIAEDDAGPLGYALYRTRSKWTDHGTPDCRVQVGEVVATAPAAHALLWEHVLTRDLVTTVATDMIAPDDPLFYLLADPSRAHRQSVDGLWVRLVDVGGALEERGYAAPVDVVLEVSDTHCPWNAGRWRLTADTEAARCTATDAEPDIRLDVSHLGSAHLGAQKLGAYRAAGLLTEETPGAVDRLDTALSRSDQPFCGVIF</sequence>
<evidence type="ECO:0000313" key="7">
    <source>
        <dbReference type="EMBL" id="MBB6170834.1"/>
    </source>
</evidence>
<protein>
    <submittedName>
        <fullName evidence="7">Putative acetyltransferase</fullName>
    </submittedName>
</protein>
<dbReference type="Proteomes" id="UP000546642">
    <property type="component" value="Unassembled WGS sequence"/>
</dbReference>
<feature type="binding site" evidence="4">
    <location>
        <begin position="100"/>
        <end position="102"/>
    </location>
    <ligand>
        <name>acetyl-CoA</name>
        <dbReference type="ChEBI" id="CHEBI:57288"/>
    </ligand>
</feature>